<feature type="compositionally biased region" description="Basic residues" evidence="1">
    <location>
        <begin position="437"/>
        <end position="446"/>
    </location>
</feature>
<feature type="region of interest" description="Disordered" evidence="1">
    <location>
        <begin position="954"/>
        <end position="989"/>
    </location>
</feature>
<feature type="region of interest" description="Disordered" evidence="1">
    <location>
        <begin position="219"/>
        <end position="581"/>
    </location>
</feature>
<dbReference type="InterPro" id="IPR025640">
    <property type="entry name" value="GYF_2"/>
</dbReference>
<gene>
    <name evidence="3" type="ORF">NE237_031334</name>
</gene>
<feature type="domain" description="SET" evidence="2">
    <location>
        <begin position="1865"/>
        <end position="2000"/>
    </location>
</feature>
<feature type="compositionally biased region" description="Basic and acidic residues" evidence="1">
    <location>
        <begin position="464"/>
        <end position="505"/>
    </location>
</feature>
<accession>A0A9Q0L0Z7</accession>
<comment type="caution">
    <text evidence="3">The sequence shown here is derived from an EMBL/GenBank/DDBJ whole genome shotgun (WGS) entry which is preliminary data.</text>
</comment>
<dbReference type="InterPro" id="IPR045606">
    <property type="entry name" value="ATXR3_C"/>
</dbReference>
<dbReference type="PANTHER" id="PTHR46655:SF1">
    <property type="entry name" value="HISTONE-LYSINE N-METHYLTRANSFERASE ATXR3"/>
    <property type="match status" value="1"/>
</dbReference>
<feature type="region of interest" description="Disordered" evidence="1">
    <location>
        <begin position="1623"/>
        <end position="1671"/>
    </location>
</feature>
<dbReference type="InterPro" id="IPR057851">
    <property type="entry name" value="ATXR3_GYF"/>
</dbReference>
<dbReference type="SMART" id="SM00317">
    <property type="entry name" value="SET"/>
    <property type="match status" value="1"/>
</dbReference>
<dbReference type="SUPFAM" id="SSF82199">
    <property type="entry name" value="SET domain"/>
    <property type="match status" value="1"/>
</dbReference>
<evidence type="ECO:0000313" key="3">
    <source>
        <dbReference type="EMBL" id="KAJ4980497.1"/>
    </source>
</evidence>
<feature type="compositionally biased region" description="Polar residues" evidence="1">
    <location>
        <begin position="970"/>
        <end position="979"/>
    </location>
</feature>
<evidence type="ECO:0000256" key="1">
    <source>
        <dbReference type="SAM" id="MobiDB-lite"/>
    </source>
</evidence>
<evidence type="ECO:0000259" key="2">
    <source>
        <dbReference type="PROSITE" id="PS50280"/>
    </source>
</evidence>
<dbReference type="Pfam" id="PF19633">
    <property type="entry name" value="SDG2_C"/>
    <property type="match status" value="1"/>
</dbReference>
<feature type="compositionally biased region" description="Basic and acidic residues" evidence="1">
    <location>
        <begin position="425"/>
        <end position="436"/>
    </location>
</feature>
<evidence type="ECO:0000313" key="4">
    <source>
        <dbReference type="Proteomes" id="UP001141806"/>
    </source>
</evidence>
<dbReference type="Gene3D" id="2.170.270.10">
    <property type="entry name" value="SET domain"/>
    <property type="match status" value="1"/>
</dbReference>
<feature type="region of interest" description="Disordered" evidence="1">
    <location>
        <begin position="1393"/>
        <end position="1418"/>
    </location>
</feature>
<dbReference type="SUPFAM" id="SSF55277">
    <property type="entry name" value="GYF domain"/>
    <property type="match status" value="1"/>
</dbReference>
<name>A0A9Q0L0Z7_9MAGN</name>
<dbReference type="Pfam" id="PF25531">
    <property type="entry name" value="GYF_ATXR3"/>
    <property type="match status" value="1"/>
</dbReference>
<dbReference type="InterPro" id="IPR046341">
    <property type="entry name" value="SET_dom_sf"/>
</dbReference>
<dbReference type="Proteomes" id="UP001141806">
    <property type="component" value="Unassembled WGS sequence"/>
</dbReference>
<dbReference type="PANTHER" id="PTHR46655">
    <property type="entry name" value="HISTONE-LYSINE N-METHYLTRANSFERASE ATXR3"/>
    <property type="match status" value="1"/>
</dbReference>
<keyword evidence="4" id="KW-1185">Reference proteome</keyword>
<feature type="compositionally biased region" description="Basic and acidic residues" evidence="1">
    <location>
        <begin position="326"/>
        <end position="363"/>
    </location>
</feature>
<feature type="compositionally biased region" description="Acidic residues" evidence="1">
    <location>
        <begin position="1635"/>
        <end position="1647"/>
    </location>
</feature>
<dbReference type="OrthoDB" id="308383at2759"/>
<dbReference type="EMBL" id="JAMYWD010000001">
    <property type="protein sequence ID" value="KAJ4980497.1"/>
    <property type="molecule type" value="Genomic_DNA"/>
</dbReference>
<feature type="compositionally biased region" description="Low complexity" evidence="1">
    <location>
        <begin position="365"/>
        <end position="385"/>
    </location>
</feature>
<organism evidence="3 4">
    <name type="scientific">Protea cynaroides</name>
    <dbReference type="NCBI Taxonomy" id="273540"/>
    <lineage>
        <taxon>Eukaryota</taxon>
        <taxon>Viridiplantae</taxon>
        <taxon>Streptophyta</taxon>
        <taxon>Embryophyta</taxon>
        <taxon>Tracheophyta</taxon>
        <taxon>Spermatophyta</taxon>
        <taxon>Magnoliopsida</taxon>
        <taxon>Proteales</taxon>
        <taxon>Proteaceae</taxon>
        <taxon>Protea</taxon>
    </lineage>
</organism>
<dbReference type="PROSITE" id="PS50280">
    <property type="entry name" value="SET"/>
    <property type="match status" value="1"/>
</dbReference>
<sequence length="2460" mass="280711">MGDGGVACVPSQHVMERFPIPDTFCGGNGGFSSKSLQLAESQLQRKHEKKMEVGKEVFSSEKGRKFELDKGELSSEKGKKGEVEKGEIVSERLPKEEVEEGELGFFQGSRVEVENGEFVPEKSRRREIENGEYVPDKWKKGGEVEKGESVPEKWQKGEVVRREFVSGRARRELEKGEFIPERWRRGEVEKSDLGRGRRGEIEKGEFISEKWRRSELVKEGYDSAKGRKWEVEKDDTPKDKGWKYERDRTPPSMKLSDEDASQRREFNRSGSERRKRSSISRWDNGHDRDLKASSRTVEELGSCRHEYSDGKNHGREHPSVTWLKRHCTESEGSSRKDHGEDYPGSKSRRISDDSNRAGYEKRNSRGSQESSYRNSSSRVTSSSRFSSRHYDSPLSSRGVHDRHGRSPARSEQSPHDRGRYHHRDRSPARSERSPHDRSRHHDHRNRSPAQVERSPRDRSRHHDRRDDRRDDRRERTPVHQERSPRDRGRAQDYRESSRKSGGNERHHTRYANQVNEEKLAQRKSAERDSHKHTSTSQPPNGSTTHSSSNGSADKNVNHQCQKEEETQNVSMESKEPLPQVDEAPEELLSMEEDMDISDTPPHVPLISDSKVGNWSYLDHFGVEQGPSKLCDLKRLVEEGYMLSDHLIKHSESDRWVAVENAVSPLVSVNFPSVISDAITKLASPPEASGNLLADVADAGQFVNQRCEELSVSSLQPPSHLHDISIPLEPLEDLHIDERVGALLKGYTVIPGKELETVGDALRMTFEHADWENWGISEGFTRLRPSAGYSMQRRDEDFDRSLDAISKEATETRSTDAFAIADHVDWVSSRWSCRGGDWKRNDEAFQDRSSKKKFVLNDGYPLCLMSKSGYEDPRWHRKEELYYPSRSRRLDLPPWAFSWLDERNDCNGISKSGQMKPLVAKGVKGTMLSVVRINACVVNDYGSIISEPRMRIRGNERHSSRSHQFFSGSSDGKNSLAEGTSRSRRHSERDLQCLQKSVTPINTPKDHVCMVDELRLHLGDWYYLDGAGNEHGPFSFSKLQALVGSGTIPKYTSVFRKDDNVWVPVVTAPQATEAAPVTDSSAAQSQVALQSGDHMASGSFHSLHPQFIGYTRGKLHELVMKLYKSREFAAAINEVLEPWINAKQPKKELDKHPFPSAVTKSLFSQNFTMHKYQKSEDEASLRAGKRARMVVNESEEDDEVEEDLIERKNDCSFGDLCGDTIFDGGNYASPEVERESWGLLNGNILARVFHFLRSDLKSLAYSAATCKCWNAAARFYRDISRQIDISSAGLKCTDCMFRSIMDGYKKEKITSVILVGCTNISAGALEEILHLFPCISSIDIRGCSQFREMTKKFQNVTWIKGHLSRNPTKFEETHSKMRSLSQITEKRFSVPKAFKGSSSHLDDSSEPGDSLDHDIAVNRREPVGHQFRQSSYRRTKLRDASKPSSLLSRDAQLRWLLRKKSENGYKRMEEFLARSLREIMKENTFDFFVPKVAEIEDRMKNGYYIGHGLNSVREDIRRMCRDAIKARNRGDAGDMNHIIMLFIRLATSLDENSKSSHERDEIMKTFKDNTPTGLFSAASSKYGKKLNKIVNERKLIRNGASYVNGGVNYGVCASDREIRRRLSKLNKKDLGSGSDTSDDPDQSSEDSSGDGNGSSSETESDQGFQSEGGIGDLTVDRYVGADEALDSMTDDREWGARMTKASLVPPVTRKYEILDRYVIVADEDEVQRKMRVSLPEDYSEKLKAQKSSTEEFAMEIPEVKEYKPRKQLGNEVLEQEVYGIDPYTHNLLLDSMPEDMDWTLLDKHMFVEDVLLRVLNKQVRSFTGTGNTPMIYPLQCVVEEVLKTAHEDGDKRVMKVCQCILKSMENRPEDNYVAYRKGLGVVCNKKGGFGDDDFVVEFLGEVYPAWKWFEKQDGIRSLQKNNKDPAPEFYNIYLERPKGDCDGYDLVVVDAMHKANYASRICHSCRPNCEAKVTAVDGRYQIGIYTVRSISYGEEITFDYNSVTESKEEYEASVCLCGSQVCRGSYLNLTGEGAFQKILKECHGMLDRHQLMLEACEVNFVSEDDYIDLKRAGVGICLLDGLPEWLVAYSARLVRFINFEKTKLPEEIFRHNLEEKRKFFLDICLDTEKSDAEVQAEGVYNQRLQNLAVTLDKVRYVMRSIFGDPKKAPPPLKRLNPEEVVSVLWKGEGSLVEELLQCMAPHVEEDLLNDLKSKIKAHDPSDCDDLRTELKKSLLWLRDEVRNLPCTYKCRHDAAADLIHIYAYTKCFFRVQEYKTLTSPPVYISPLDLGPKYTDRLGSGFQEYCKTYGENYCLGQLIYWHIQTNADPDCKLGRARRGCLLLPDIASFYAKAQKPSMRQRVYGPRTLRFMLTGMEKQPQRPWPKERIWSFKSSPRVFGSPMLDAVLNKSPLNKEMVHWLKSRPAVFQAIADPEEKDKNCLDHCRLPFRSSNEESDWGRHSS</sequence>
<proteinExistence type="predicted"/>
<feature type="compositionally biased region" description="Low complexity" evidence="1">
    <location>
        <begin position="538"/>
        <end position="551"/>
    </location>
</feature>
<feature type="compositionally biased region" description="Basic and acidic residues" evidence="1">
    <location>
        <begin position="219"/>
        <end position="272"/>
    </location>
</feature>
<reference evidence="3" key="1">
    <citation type="journal article" date="2023" name="Plant J.">
        <title>The genome of the king protea, Protea cynaroides.</title>
        <authorList>
            <person name="Chang J."/>
            <person name="Duong T.A."/>
            <person name="Schoeman C."/>
            <person name="Ma X."/>
            <person name="Roodt D."/>
            <person name="Barker N."/>
            <person name="Li Z."/>
            <person name="Van de Peer Y."/>
            <person name="Mizrachi E."/>
        </authorList>
    </citation>
    <scope>NUCLEOTIDE SEQUENCE</scope>
    <source>
        <tissue evidence="3">Young leaves</tissue>
    </source>
</reference>
<dbReference type="Pfam" id="PF00856">
    <property type="entry name" value="SET"/>
    <property type="match status" value="1"/>
</dbReference>
<feature type="compositionally biased region" description="Basic and acidic residues" evidence="1">
    <location>
        <begin position="283"/>
        <end position="318"/>
    </location>
</feature>
<dbReference type="CDD" id="cd10531">
    <property type="entry name" value="SET_SETD2-like"/>
    <property type="match status" value="1"/>
</dbReference>
<dbReference type="InterPro" id="IPR001214">
    <property type="entry name" value="SET_dom"/>
</dbReference>
<feature type="compositionally biased region" description="Basic and acidic residues" evidence="1">
    <location>
        <begin position="515"/>
        <end position="531"/>
    </location>
</feature>
<dbReference type="Pfam" id="PF14237">
    <property type="entry name" value="GYF_2"/>
    <property type="match status" value="1"/>
</dbReference>
<protein>
    <recommendedName>
        <fullName evidence="2">SET domain-containing protein</fullName>
    </recommendedName>
</protein>
<feature type="compositionally biased region" description="Basic and acidic residues" evidence="1">
    <location>
        <begin position="1409"/>
        <end position="1418"/>
    </location>
</feature>
<dbReference type="InterPro" id="IPR035445">
    <property type="entry name" value="GYF-like_dom_sf"/>
</dbReference>